<dbReference type="EMBL" id="OY731403">
    <property type="protein sequence ID" value="CAJ1963014.1"/>
    <property type="molecule type" value="Genomic_DNA"/>
</dbReference>
<gene>
    <name evidence="1" type="ORF">AYBTSS11_LOCUS19548</name>
</gene>
<organism evidence="1 2">
    <name type="scientific">Sphenostylis stenocarpa</name>
    <dbReference type="NCBI Taxonomy" id="92480"/>
    <lineage>
        <taxon>Eukaryota</taxon>
        <taxon>Viridiplantae</taxon>
        <taxon>Streptophyta</taxon>
        <taxon>Embryophyta</taxon>
        <taxon>Tracheophyta</taxon>
        <taxon>Spermatophyta</taxon>
        <taxon>Magnoliopsida</taxon>
        <taxon>eudicotyledons</taxon>
        <taxon>Gunneridae</taxon>
        <taxon>Pentapetalae</taxon>
        <taxon>rosids</taxon>
        <taxon>fabids</taxon>
        <taxon>Fabales</taxon>
        <taxon>Fabaceae</taxon>
        <taxon>Papilionoideae</taxon>
        <taxon>50 kb inversion clade</taxon>
        <taxon>NPAAA clade</taxon>
        <taxon>indigoferoid/millettioid clade</taxon>
        <taxon>Phaseoleae</taxon>
        <taxon>Sphenostylis</taxon>
    </lineage>
</organism>
<dbReference type="Gene3D" id="3.40.462.20">
    <property type="match status" value="1"/>
</dbReference>
<dbReference type="PANTHER" id="PTHR32448">
    <property type="entry name" value="OS08G0158400 PROTEIN"/>
    <property type="match status" value="1"/>
</dbReference>
<evidence type="ECO:0000313" key="1">
    <source>
        <dbReference type="EMBL" id="CAJ1963014.1"/>
    </source>
</evidence>
<dbReference type="AlphaFoldDB" id="A0AA86VKB1"/>
<keyword evidence="2" id="KW-1185">Reference proteome</keyword>
<dbReference type="InterPro" id="IPR016169">
    <property type="entry name" value="FAD-bd_PCMH_sub2"/>
</dbReference>
<proteinExistence type="predicted"/>
<accession>A0AA86VKB1</accession>
<reference evidence="1" key="1">
    <citation type="submission" date="2023-10" db="EMBL/GenBank/DDBJ databases">
        <authorList>
            <person name="Domelevo Entfellner J.-B."/>
        </authorList>
    </citation>
    <scope>NUCLEOTIDE SEQUENCE</scope>
</reference>
<name>A0AA86VKB1_9FABA</name>
<sequence>MGESRKQRIATDNIIDAVRYVNGNINRTLMGDDLFRAIIRDGGGSSFTVITAWQVKLVPFPPKVTIFSVPRTLDQGASNLFQKFQTMAHKLPSELFQHSVMGVTTSSSNGGKTLVAELGFQPDNFTEMSWIQSVLCFSTNGPLDLLLQRNQRFRSVKAKSDYVTEPIPVPGLEGGLWDILLEENPINTPMTPYGGRMDEISGSETQAHGLDEKALCIHGSLFMLHLVQELHI</sequence>
<dbReference type="Gene3D" id="3.30.465.10">
    <property type="match status" value="1"/>
</dbReference>
<dbReference type="Proteomes" id="UP001189624">
    <property type="component" value="Chromosome 6"/>
</dbReference>
<dbReference type="Gramene" id="rna-AYBTSS11_LOCUS19548">
    <property type="protein sequence ID" value="CAJ1963014.1"/>
    <property type="gene ID" value="gene-AYBTSS11_LOCUS19548"/>
</dbReference>
<evidence type="ECO:0000313" key="2">
    <source>
        <dbReference type="Proteomes" id="UP001189624"/>
    </source>
</evidence>
<protein>
    <submittedName>
        <fullName evidence="1">Uncharacterized protein</fullName>
    </submittedName>
</protein>